<protein>
    <submittedName>
        <fullName evidence="3">Uncharacterized protein</fullName>
    </submittedName>
</protein>
<dbReference type="RefSeq" id="WP_160938754.1">
    <property type="nucleotide sequence ID" value="NZ_SNVJ01000020.1"/>
</dbReference>
<evidence type="ECO:0000313" key="4">
    <source>
        <dbReference type="Proteomes" id="UP000460715"/>
    </source>
</evidence>
<proteinExistence type="predicted"/>
<dbReference type="Proteomes" id="UP000460715">
    <property type="component" value="Unassembled WGS sequence"/>
</dbReference>
<feature type="region of interest" description="Disordered" evidence="1">
    <location>
        <begin position="1"/>
        <end position="106"/>
    </location>
</feature>
<keyword evidence="2" id="KW-0472">Membrane</keyword>
<evidence type="ECO:0000256" key="1">
    <source>
        <dbReference type="SAM" id="MobiDB-lite"/>
    </source>
</evidence>
<evidence type="ECO:0000256" key="2">
    <source>
        <dbReference type="SAM" id="Phobius"/>
    </source>
</evidence>
<feature type="compositionally biased region" description="Basic and acidic residues" evidence="1">
    <location>
        <begin position="68"/>
        <end position="77"/>
    </location>
</feature>
<name>A0A845BH14_9PROT</name>
<comment type="caution">
    <text evidence="3">The sequence shown here is derived from an EMBL/GenBank/DDBJ whole genome shotgun (WGS) entry which is preliminary data.</text>
</comment>
<organism evidence="3 4">
    <name type="scientific">Teichococcus coralli</name>
    <dbReference type="NCBI Taxonomy" id="2545983"/>
    <lineage>
        <taxon>Bacteria</taxon>
        <taxon>Pseudomonadati</taxon>
        <taxon>Pseudomonadota</taxon>
        <taxon>Alphaproteobacteria</taxon>
        <taxon>Acetobacterales</taxon>
        <taxon>Roseomonadaceae</taxon>
        <taxon>Roseomonas</taxon>
    </lineage>
</organism>
<feature type="compositionally biased region" description="Low complexity" evidence="1">
    <location>
        <begin position="78"/>
        <end position="92"/>
    </location>
</feature>
<keyword evidence="4" id="KW-1185">Reference proteome</keyword>
<feature type="transmembrane region" description="Helical" evidence="2">
    <location>
        <begin position="323"/>
        <end position="341"/>
    </location>
</feature>
<feature type="transmembrane region" description="Helical" evidence="2">
    <location>
        <begin position="250"/>
        <end position="270"/>
    </location>
</feature>
<dbReference type="OrthoDB" id="8447980at2"/>
<evidence type="ECO:0000313" key="3">
    <source>
        <dbReference type="EMBL" id="MXP65344.1"/>
    </source>
</evidence>
<feature type="transmembrane region" description="Helical" evidence="2">
    <location>
        <begin position="290"/>
        <end position="311"/>
    </location>
</feature>
<reference evidence="3 4" key="1">
    <citation type="submission" date="2019-03" db="EMBL/GenBank/DDBJ databases">
        <title>Roseomonas sp. a novel Roseomonas species isolated from Sea whip Gorgonian.</title>
        <authorList>
            <person name="Li F."/>
            <person name="Pan X."/>
            <person name="Huang S."/>
            <person name="Li Z."/>
            <person name="Meng B."/>
        </authorList>
    </citation>
    <scope>NUCLEOTIDE SEQUENCE [LARGE SCALE GENOMIC DNA]</scope>
    <source>
        <strain evidence="3 4">M0104</strain>
    </source>
</reference>
<gene>
    <name evidence="3" type="ORF">E0493_18510</name>
</gene>
<accession>A0A845BH14</accession>
<keyword evidence="2" id="KW-0812">Transmembrane</keyword>
<feature type="transmembrane region" description="Helical" evidence="2">
    <location>
        <begin position="217"/>
        <end position="238"/>
    </location>
</feature>
<keyword evidence="2" id="KW-1133">Transmembrane helix</keyword>
<dbReference type="EMBL" id="SNVJ01000020">
    <property type="protein sequence ID" value="MXP65344.1"/>
    <property type="molecule type" value="Genomic_DNA"/>
</dbReference>
<dbReference type="AlphaFoldDB" id="A0A845BH14"/>
<sequence>MSGPSRQAGEDDAGAGPEPEPEPEPEASGMALPEAEGGSAAREGRLPEPEQPAPVFDHATGTALPPDEAWRRAEADAAARAAPGAVPPGCAEAEGEGLGPDDIRAGGMDAEGRTVAEVYGRSRKRFAVYRVQSGDVWVQFAQNTVEADRQRAAVANLCDLRWDIDCLADGSRRAAHYHRELAAGLQLALVGEADSAEGKLRRALAALKQERERTGRLRYMGFATLSALAMLLLLTLGSEVLLPFETPQENLWLAGKAGLVGAFFSIALAIRGRTVAPDNDRMENALEGAVRLGIGVIAGGFLLLALGSGFVTDLVSGGTASGGLARGWMHVAVLGFLGGFAERLVPDLLDRVHDGNGAAAR</sequence>